<protein>
    <submittedName>
        <fullName evidence="1">Uncharacterized protein</fullName>
    </submittedName>
</protein>
<name>A0A5B7D154_PORTR</name>
<keyword evidence="2" id="KW-1185">Reference proteome</keyword>
<dbReference type="AlphaFoldDB" id="A0A5B7D154"/>
<comment type="caution">
    <text evidence="1">The sequence shown here is derived from an EMBL/GenBank/DDBJ whole genome shotgun (WGS) entry which is preliminary data.</text>
</comment>
<reference evidence="1 2" key="1">
    <citation type="submission" date="2019-05" db="EMBL/GenBank/DDBJ databases">
        <title>Another draft genome of Portunus trituberculatus and its Hox gene families provides insights of decapod evolution.</title>
        <authorList>
            <person name="Jeong J.-H."/>
            <person name="Song I."/>
            <person name="Kim S."/>
            <person name="Choi T."/>
            <person name="Kim D."/>
            <person name="Ryu S."/>
            <person name="Kim W."/>
        </authorList>
    </citation>
    <scope>NUCLEOTIDE SEQUENCE [LARGE SCALE GENOMIC DNA]</scope>
    <source>
        <tissue evidence="1">Muscle</tissue>
    </source>
</reference>
<dbReference type="Proteomes" id="UP000324222">
    <property type="component" value="Unassembled WGS sequence"/>
</dbReference>
<accession>A0A5B7D154</accession>
<proteinExistence type="predicted"/>
<organism evidence="1 2">
    <name type="scientific">Portunus trituberculatus</name>
    <name type="common">Swimming crab</name>
    <name type="synonym">Neptunus trituberculatus</name>
    <dbReference type="NCBI Taxonomy" id="210409"/>
    <lineage>
        <taxon>Eukaryota</taxon>
        <taxon>Metazoa</taxon>
        <taxon>Ecdysozoa</taxon>
        <taxon>Arthropoda</taxon>
        <taxon>Crustacea</taxon>
        <taxon>Multicrustacea</taxon>
        <taxon>Malacostraca</taxon>
        <taxon>Eumalacostraca</taxon>
        <taxon>Eucarida</taxon>
        <taxon>Decapoda</taxon>
        <taxon>Pleocyemata</taxon>
        <taxon>Brachyura</taxon>
        <taxon>Eubrachyura</taxon>
        <taxon>Portunoidea</taxon>
        <taxon>Portunidae</taxon>
        <taxon>Portuninae</taxon>
        <taxon>Portunus</taxon>
    </lineage>
</organism>
<gene>
    <name evidence="1" type="ORF">E2C01_007435</name>
</gene>
<evidence type="ECO:0000313" key="2">
    <source>
        <dbReference type="Proteomes" id="UP000324222"/>
    </source>
</evidence>
<dbReference type="EMBL" id="VSRR010000370">
    <property type="protein sequence ID" value="MPC14664.1"/>
    <property type="molecule type" value="Genomic_DNA"/>
</dbReference>
<evidence type="ECO:0000313" key="1">
    <source>
        <dbReference type="EMBL" id="MPC14664.1"/>
    </source>
</evidence>
<sequence>MAWKSKVSSQLNTSTKRPSWLPRALTDSVLPVPAGPGGMKKLSTTSLQRLCHGEVAAVSERCLYQLVLYAKVLKAIVKLGIGHVDAELLQGITLLWVKVESHLAQPIKGLRTSLQKLESNLFSLPGGNPSDYSLCLIQIDSSHPSKHLFEVFLKPRNVLAVANNLQQVLISHKIESIREVFYASPGEGRSLSLQVLAKGLLYFAQQISQALQGSLDTLNVEYIHHHRQQSLDVGGPREDPLQVDPAPLHVNPHIKEGVNPVQFLFPEIIPATDQLALVLVVDKIQLITLPGLPHLLQELFQGHLTLGSNDHILDNGLILHQVHIPHLPQVALLEGVTLQFNNGHVHLGVALQQPFHILIACILTQAGRQGSRLLELQSLLGLGHIVSVILETGELAFIQGKALQCLIWSQVSFHWLAMLPVLQEVIGAGLYSLVLCYNLELQGGHLGLDA</sequence>